<gene>
    <name evidence="1" type="ORF">BDY19DRAFT_887943</name>
</gene>
<sequence>MAGGFGFHDDDVEEVQQSLISPTDKKKVVTPLPKLQLGVLLFFQLAEPITSQCIYPFINQLISELDITGGDEAKVGYYAGLIESLFFATEAMFILQWSRISDQIGRKPVLLVGVAGLCFSMIFFGLSKTFMSLVLSRCLVGMLNGNLGVIKSMMAELTDATNRAQGYALMPVVWSTGNTVGPLMGGILSKPHDHWPEQFSDRFWVEYPYFLPCAAAAAFSGFTFIVTALFLKETVPKRPSPLKSGFEDRESYVPPAPPPLPMRELLTYPVLLSVSCYATLAMLDIAYRAILPLFYATPIHLGGLGQSPAQIGTTLACFGISNGLFQAFFFARLIEAVGPRKLFLAGLGMYVMLFWMFPVIRGVAQVTGVTGWVWVLVAVQLSLTVACDLAYGSIFLYVSAASPNRQSLGATNGVAQLAASIVRAVGPALSTSLFAASVQHDWLGGTAVYVILICLAWASLLVGRRLPTQLWNEEE</sequence>
<proteinExistence type="predicted"/>
<dbReference type="Proteomes" id="UP001055072">
    <property type="component" value="Unassembled WGS sequence"/>
</dbReference>
<protein>
    <submittedName>
        <fullName evidence="1">MFS general substrate transporter</fullName>
    </submittedName>
</protein>
<evidence type="ECO:0000313" key="2">
    <source>
        <dbReference type="Proteomes" id="UP001055072"/>
    </source>
</evidence>
<keyword evidence="2" id="KW-1185">Reference proteome</keyword>
<accession>A0ACB8U7G1</accession>
<comment type="caution">
    <text evidence="1">The sequence shown here is derived from an EMBL/GenBank/DDBJ whole genome shotgun (WGS) entry which is preliminary data.</text>
</comment>
<name>A0ACB8U7G1_9APHY</name>
<organism evidence="1 2">
    <name type="scientific">Irpex rosettiformis</name>
    <dbReference type="NCBI Taxonomy" id="378272"/>
    <lineage>
        <taxon>Eukaryota</taxon>
        <taxon>Fungi</taxon>
        <taxon>Dikarya</taxon>
        <taxon>Basidiomycota</taxon>
        <taxon>Agaricomycotina</taxon>
        <taxon>Agaricomycetes</taxon>
        <taxon>Polyporales</taxon>
        <taxon>Irpicaceae</taxon>
        <taxon>Irpex</taxon>
    </lineage>
</organism>
<dbReference type="EMBL" id="MU274908">
    <property type="protein sequence ID" value="KAI0090258.1"/>
    <property type="molecule type" value="Genomic_DNA"/>
</dbReference>
<evidence type="ECO:0000313" key="1">
    <source>
        <dbReference type="EMBL" id="KAI0090258.1"/>
    </source>
</evidence>
<reference evidence="1" key="1">
    <citation type="journal article" date="2021" name="Environ. Microbiol.">
        <title>Gene family expansions and transcriptome signatures uncover fungal adaptations to wood decay.</title>
        <authorList>
            <person name="Hage H."/>
            <person name="Miyauchi S."/>
            <person name="Viragh M."/>
            <person name="Drula E."/>
            <person name="Min B."/>
            <person name="Chaduli D."/>
            <person name="Navarro D."/>
            <person name="Favel A."/>
            <person name="Norest M."/>
            <person name="Lesage-Meessen L."/>
            <person name="Balint B."/>
            <person name="Merenyi Z."/>
            <person name="de Eugenio L."/>
            <person name="Morin E."/>
            <person name="Martinez A.T."/>
            <person name="Baldrian P."/>
            <person name="Stursova M."/>
            <person name="Martinez M.J."/>
            <person name="Novotny C."/>
            <person name="Magnuson J.K."/>
            <person name="Spatafora J.W."/>
            <person name="Maurice S."/>
            <person name="Pangilinan J."/>
            <person name="Andreopoulos W."/>
            <person name="LaButti K."/>
            <person name="Hundley H."/>
            <person name="Na H."/>
            <person name="Kuo A."/>
            <person name="Barry K."/>
            <person name="Lipzen A."/>
            <person name="Henrissat B."/>
            <person name="Riley R."/>
            <person name="Ahrendt S."/>
            <person name="Nagy L.G."/>
            <person name="Grigoriev I.V."/>
            <person name="Martin F."/>
            <person name="Rosso M.N."/>
        </authorList>
    </citation>
    <scope>NUCLEOTIDE SEQUENCE</scope>
    <source>
        <strain evidence="1">CBS 384.51</strain>
    </source>
</reference>